<name>A0ABR0JBQ4_9EURO</name>
<sequence>MSTDDQAQSTLLDELDAAGFPYFTTFLQTHYDLLDTISAAQDRIDAGWARVEPMLCGGRNVDAVDELTKYRFYYGQLVDAWEWCVEMLHRTDCVINMMDGIAFVNDVVRDEHLENLSDLEVFIEIWEEWRVDEARVLAIISLSQKLFE</sequence>
<keyword evidence="2" id="KW-1185">Reference proteome</keyword>
<evidence type="ECO:0000313" key="2">
    <source>
        <dbReference type="Proteomes" id="UP001345691"/>
    </source>
</evidence>
<dbReference type="Proteomes" id="UP001345691">
    <property type="component" value="Unassembled WGS sequence"/>
</dbReference>
<protein>
    <submittedName>
        <fullName evidence="1">Uncharacterized protein</fullName>
    </submittedName>
</protein>
<dbReference type="EMBL" id="JAVRRF010000010">
    <property type="protein sequence ID" value="KAK5060706.1"/>
    <property type="molecule type" value="Genomic_DNA"/>
</dbReference>
<organism evidence="1 2">
    <name type="scientific">Exophiala sideris</name>
    <dbReference type="NCBI Taxonomy" id="1016849"/>
    <lineage>
        <taxon>Eukaryota</taxon>
        <taxon>Fungi</taxon>
        <taxon>Dikarya</taxon>
        <taxon>Ascomycota</taxon>
        <taxon>Pezizomycotina</taxon>
        <taxon>Eurotiomycetes</taxon>
        <taxon>Chaetothyriomycetidae</taxon>
        <taxon>Chaetothyriales</taxon>
        <taxon>Herpotrichiellaceae</taxon>
        <taxon>Exophiala</taxon>
    </lineage>
</organism>
<reference evidence="1 2" key="1">
    <citation type="submission" date="2023-08" db="EMBL/GenBank/DDBJ databases">
        <title>Black Yeasts Isolated from many extreme environments.</title>
        <authorList>
            <person name="Coleine C."/>
            <person name="Stajich J.E."/>
            <person name="Selbmann L."/>
        </authorList>
    </citation>
    <scope>NUCLEOTIDE SEQUENCE [LARGE SCALE GENOMIC DNA]</scope>
    <source>
        <strain evidence="1 2">CCFEE 6328</strain>
    </source>
</reference>
<gene>
    <name evidence="1" type="ORF">LTR69_005305</name>
</gene>
<accession>A0ABR0JBQ4</accession>
<comment type="caution">
    <text evidence="1">The sequence shown here is derived from an EMBL/GenBank/DDBJ whole genome shotgun (WGS) entry which is preliminary data.</text>
</comment>
<evidence type="ECO:0000313" key="1">
    <source>
        <dbReference type="EMBL" id="KAK5060706.1"/>
    </source>
</evidence>
<proteinExistence type="predicted"/>